<accession>A0A285VJP4</accession>
<dbReference type="Pfam" id="PF14200">
    <property type="entry name" value="RicinB_lectin_2"/>
    <property type="match status" value="3"/>
</dbReference>
<dbReference type="InterPro" id="IPR000772">
    <property type="entry name" value="Ricin_B_lectin"/>
</dbReference>
<dbReference type="GO" id="GO:0030246">
    <property type="term" value="F:carbohydrate binding"/>
    <property type="evidence" value="ECO:0007669"/>
    <property type="project" value="UniProtKB-KW"/>
</dbReference>
<gene>
    <name evidence="3" type="ORF">SAMN05421879_1036</name>
</gene>
<dbReference type="Proteomes" id="UP000219688">
    <property type="component" value="Unassembled WGS sequence"/>
</dbReference>
<protein>
    <submittedName>
        <fullName evidence="3">Ricin-type beta-trefoil lectin domain-like</fullName>
    </submittedName>
</protein>
<evidence type="ECO:0000259" key="2">
    <source>
        <dbReference type="SMART" id="SM00458"/>
    </source>
</evidence>
<dbReference type="AlphaFoldDB" id="A0A285VJP4"/>
<keyword evidence="4" id="KW-1185">Reference proteome</keyword>
<name>A0A285VJP4_9MICO</name>
<feature type="signal peptide" evidence="1">
    <location>
        <begin position="1"/>
        <end position="26"/>
    </location>
</feature>
<dbReference type="InterPro" id="IPR014867">
    <property type="entry name" value="Spore_coat_CotH_CotH2/3/7"/>
</dbReference>
<dbReference type="EMBL" id="OBQK01000003">
    <property type="protein sequence ID" value="SOC54203.1"/>
    <property type="molecule type" value="Genomic_DNA"/>
</dbReference>
<dbReference type="SMART" id="SM00458">
    <property type="entry name" value="RICIN"/>
    <property type="match status" value="2"/>
</dbReference>
<evidence type="ECO:0000313" key="4">
    <source>
        <dbReference type="Proteomes" id="UP000219688"/>
    </source>
</evidence>
<sequence length="871" mass="92803">MSAAQATASRLSLVLALVVSSWVGLAAPVQAAAVAEVVVNNASGSAALNTDPSSWGEVDDIGVVPGGVLYLPASATVESLTGWVRLDDGTAEAFGPDDYTLRATSAVGDWSLTLDRPDVPAPITVRESAEVPAMFIRTGSGLAAIEADKDFEDTGASMALVDDEAAAVYADSLSEMKGRGNTTWKYPKKPYQIKLDTTTELVPEAGAHKTWILLANYLDGSLLRNQVAYNLEGTALRRAGAVDHAIKGRMLDLFIDGGFRGSYFLTEKVQVGATRLAIEDLQKANEAANPDLGSYAPVTVTSLTGAPGLREARYVPFPSTPPGYQSSGYLLEMDFLARAREERAYVVTRHGTPWVLKGPEDANAPEVAFVGNRLQRIEDAIFSPTGRGSDGVHYSELLDLPSWASYYVIQELLANDDAYKSSTFVHMDDGGRLRAGPLWDGDRTLGSLISTPPAGRVHVADPARLKPRWINQLLTHETFRTAVRTAYAGVVGPEMDALLAPDGHLARYAAEVDRSAALNKLRWEANGAVITYPTPAQDVEYLRSFVTRRDTALGTVWGGNFVAGALPPDGYYTIGNGALNLDVNKASLVKGANLQVWSPNRGGAQTFRLQRGADGLYSLRNVNSTLAMDVAGGVAANRTNVWQHTVNNTAAQKWRVVTYDGRNYTFASSLGITAVLDTTGPEVGYVLDVHAAGTVSGTNVQIYRSNGNANQRFTLNPVTLPAPPADGRTYTVASAKNTGKRLDVFGASPDLRANVQIWRANTSAAQRFTVNTLGNGAVELFTGTAAGRVVEVAGGGTTSGTNVWQNRANGTVAQQWTVRPTGDLNGSVYVVARGSGLHLDVQGGSTADGTNVWVYRPNGTAAQKFFFSRVP</sequence>
<evidence type="ECO:0000256" key="1">
    <source>
        <dbReference type="SAM" id="SignalP"/>
    </source>
</evidence>
<feature type="domain" description="Ricin B lectin" evidence="2">
    <location>
        <begin position="728"/>
        <end position="868"/>
    </location>
</feature>
<dbReference type="InterPro" id="IPR035992">
    <property type="entry name" value="Ricin_B-like_lectins"/>
</dbReference>
<feature type="chain" id="PRO_5039364184" evidence="1">
    <location>
        <begin position="27"/>
        <end position="871"/>
    </location>
</feature>
<dbReference type="SUPFAM" id="SSF50370">
    <property type="entry name" value="Ricin B-like lectins"/>
    <property type="match status" value="2"/>
</dbReference>
<feature type="domain" description="Ricin B lectin" evidence="2">
    <location>
        <begin position="569"/>
        <end position="716"/>
    </location>
</feature>
<dbReference type="RefSeq" id="WP_097187383.1">
    <property type="nucleotide sequence ID" value="NZ_OBQK01000003.1"/>
</dbReference>
<dbReference type="Gene3D" id="2.80.10.50">
    <property type="match status" value="5"/>
</dbReference>
<organism evidence="3 4">
    <name type="scientific">Ornithinimicrobium cerasi</name>
    <dbReference type="NCBI Taxonomy" id="2248773"/>
    <lineage>
        <taxon>Bacteria</taxon>
        <taxon>Bacillati</taxon>
        <taxon>Actinomycetota</taxon>
        <taxon>Actinomycetes</taxon>
        <taxon>Micrococcales</taxon>
        <taxon>Ornithinimicrobiaceae</taxon>
        <taxon>Ornithinimicrobium</taxon>
    </lineage>
</organism>
<proteinExistence type="predicted"/>
<evidence type="ECO:0000313" key="3">
    <source>
        <dbReference type="EMBL" id="SOC54203.1"/>
    </source>
</evidence>
<dbReference type="PROSITE" id="PS50231">
    <property type="entry name" value="RICIN_B_LECTIN"/>
    <property type="match status" value="2"/>
</dbReference>
<reference evidence="4" key="1">
    <citation type="submission" date="2017-08" db="EMBL/GenBank/DDBJ databases">
        <authorList>
            <person name="Varghese N."/>
            <person name="Submissions S."/>
        </authorList>
    </citation>
    <scope>NUCLEOTIDE SEQUENCE [LARGE SCALE GENOMIC DNA]</scope>
    <source>
        <strain evidence="4">USBA17B2</strain>
    </source>
</reference>
<dbReference type="Pfam" id="PF08757">
    <property type="entry name" value="CotH"/>
    <property type="match status" value="2"/>
</dbReference>
<dbReference type="CDD" id="cd00161">
    <property type="entry name" value="beta-trefoil_Ricin-like"/>
    <property type="match status" value="2"/>
</dbReference>
<keyword evidence="3" id="KW-0430">Lectin</keyword>
<keyword evidence="1" id="KW-0732">Signal</keyword>